<organism evidence="1 2">
    <name type="scientific">Lepraria finkii</name>
    <dbReference type="NCBI Taxonomy" id="1340010"/>
    <lineage>
        <taxon>Eukaryota</taxon>
        <taxon>Fungi</taxon>
        <taxon>Dikarya</taxon>
        <taxon>Ascomycota</taxon>
        <taxon>Pezizomycotina</taxon>
        <taxon>Lecanoromycetes</taxon>
        <taxon>OSLEUM clade</taxon>
        <taxon>Lecanoromycetidae</taxon>
        <taxon>Lecanorales</taxon>
        <taxon>Lecanorineae</taxon>
        <taxon>Stereocaulaceae</taxon>
        <taxon>Lepraria</taxon>
    </lineage>
</organism>
<dbReference type="Proteomes" id="UP001590951">
    <property type="component" value="Unassembled WGS sequence"/>
</dbReference>
<protein>
    <submittedName>
        <fullName evidence="1">Uncharacterized protein</fullName>
    </submittedName>
</protein>
<evidence type="ECO:0000313" key="2">
    <source>
        <dbReference type="Proteomes" id="UP001590951"/>
    </source>
</evidence>
<keyword evidence="2" id="KW-1185">Reference proteome</keyword>
<gene>
    <name evidence="1" type="ORF">ABVK25_012030</name>
</gene>
<sequence>MIGWFWVLKTGLITSFPGLTPLSNPKVKQSVDEIDNSLQVARLIYGPVSRGFSIFCITWICINIVAQGAAALISLTYTVDDGRDFKSTYLRNGQSRVSGLDCYIHLGNPSCPSQVTTDALAFVYGGNVPQTCGPYSDEQSIISSVENFPYYCRRNTTVAKTDPGQKSMNVPSFSAP</sequence>
<comment type="caution">
    <text evidence="1">The sequence shown here is derived from an EMBL/GenBank/DDBJ whole genome shotgun (WGS) entry which is preliminary data.</text>
</comment>
<accession>A0ABR4AKV8</accession>
<evidence type="ECO:0000313" key="1">
    <source>
        <dbReference type="EMBL" id="KAL2045825.1"/>
    </source>
</evidence>
<proteinExistence type="predicted"/>
<dbReference type="EMBL" id="JBHFEH010000135">
    <property type="protein sequence ID" value="KAL2045825.1"/>
    <property type="molecule type" value="Genomic_DNA"/>
</dbReference>
<name>A0ABR4AKV8_9LECA</name>
<reference evidence="1 2" key="1">
    <citation type="submission" date="2024-09" db="EMBL/GenBank/DDBJ databases">
        <title>Rethinking Asexuality: The Enigmatic Case of Functional Sexual Genes in Lepraria (Stereocaulaceae).</title>
        <authorList>
            <person name="Doellman M."/>
            <person name="Sun Y."/>
            <person name="Barcenas-Pena A."/>
            <person name="Lumbsch H.T."/>
            <person name="Grewe F."/>
        </authorList>
    </citation>
    <scope>NUCLEOTIDE SEQUENCE [LARGE SCALE GENOMIC DNA]</scope>
    <source>
        <strain evidence="1 2">Grewe 0041</strain>
    </source>
</reference>